<dbReference type="GO" id="GO:0035657">
    <property type="term" value="C:eRF1 methyltransferase complex"/>
    <property type="evidence" value="ECO:0007669"/>
    <property type="project" value="TreeGrafter"/>
</dbReference>
<evidence type="ECO:0000313" key="10">
    <source>
        <dbReference type="Proteomes" id="UP000006666"/>
    </source>
</evidence>
<dbReference type="HOGENOM" id="CLU_022532_0_0_11"/>
<dbReference type="AlphaFoldDB" id="C7NG68"/>
<comment type="similarity">
    <text evidence="1">Belongs to the eukaryotic/archaeal PrmC-related family.</text>
</comment>
<evidence type="ECO:0000259" key="7">
    <source>
        <dbReference type="Pfam" id="PF23186"/>
    </source>
</evidence>
<dbReference type="InterPro" id="IPR056684">
    <property type="entry name" value="DUF7782"/>
</dbReference>
<dbReference type="Pfam" id="PF05175">
    <property type="entry name" value="MTS"/>
    <property type="match status" value="1"/>
</dbReference>
<keyword evidence="3" id="KW-0808">Transferase</keyword>
<dbReference type="CDD" id="cd02440">
    <property type="entry name" value="AdoMet_MTases"/>
    <property type="match status" value="1"/>
</dbReference>
<reference evidence="9 10" key="1">
    <citation type="journal article" date="2009" name="Stand. Genomic Sci.">
        <title>Complete genome sequence of Kytococcus sedentarius type strain (541).</title>
        <authorList>
            <person name="Sims D."/>
            <person name="Brettin T."/>
            <person name="Detter J.C."/>
            <person name="Han C."/>
            <person name="Lapidus A."/>
            <person name="Copeland A."/>
            <person name="Glavina Del Rio T."/>
            <person name="Nolan M."/>
            <person name="Chen F."/>
            <person name="Lucas S."/>
            <person name="Tice H."/>
            <person name="Cheng J.F."/>
            <person name="Bruce D."/>
            <person name="Goodwin L."/>
            <person name="Pitluck S."/>
            <person name="Ovchinnikova G."/>
            <person name="Pati A."/>
            <person name="Ivanova N."/>
            <person name="Mavrommatis K."/>
            <person name="Chen A."/>
            <person name="Palaniappan K."/>
            <person name="D'haeseleer P."/>
            <person name="Chain P."/>
            <person name="Bristow J."/>
            <person name="Eisen J.A."/>
            <person name="Markowitz V."/>
            <person name="Hugenholtz P."/>
            <person name="Schneider S."/>
            <person name="Goker M."/>
            <person name="Pukall R."/>
            <person name="Kyrpides N.C."/>
            <person name="Klenk H.P."/>
        </authorList>
    </citation>
    <scope>NUCLEOTIDE SEQUENCE [LARGE SCALE GENOMIC DNA]</scope>
    <source>
        <strain evidence="10">ATCC 14392 / DSM 20547 / JCM 11482 / CCUG 33030 / NBRC 15357 / NCTC 11040 / CCM 314 / 541</strain>
    </source>
</reference>
<gene>
    <name evidence="9" type="ordered locus">Ksed_25140</name>
</gene>
<feature type="domain" description="Methyltransferase small" evidence="6">
    <location>
        <begin position="178"/>
        <end position="255"/>
    </location>
</feature>
<dbReference type="Gene3D" id="3.40.50.150">
    <property type="entry name" value="Vaccinia Virus protein VP39"/>
    <property type="match status" value="1"/>
</dbReference>
<dbReference type="GO" id="GO:0008276">
    <property type="term" value="F:protein methyltransferase activity"/>
    <property type="evidence" value="ECO:0007669"/>
    <property type="project" value="TreeGrafter"/>
</dbReference>
<dbReference type="Pfam" id="PF23186">
    <property type="entry name" value="DUF7059"/>
    <property type="match status" value="1"/>
</dbReference>
<dbReference type="RefSeq" id="WP_015780403.1">
    <property type="nucleotide sequence ID" value="NC_013169.1"/>
</dbReference>
<evidence type="ECO:0000259" key="8">
    <source>
        <dbReference type="Pfam" id="PF25004"/>
    </source>
</evidence>
<dbReference type="InterPro" id="IPR002052">
    <property type="entry name" value="DNA_methylase_N6_adenine_CS"/>
</dbReference>
<dbReference type="KEGG" id="kse:Ksed_25140"/>
<dbReference type="InterPro" id="IPR029063">
    <property type="entry name" value="SAM-dependent_MTases_sf"/>
</dbReference>
<feature type="region of interest" description="Disordered" evidence="5">
    <location>
        <begin position="1"/>
        <end position="26"/>
    </location>
</feature>
<dbReference type="InterPro" id="IPR052190">
    <property type="entry name" value="Euk-Arch_PrmC-MTase"/>
</dbReference>
<accession>C7NG68</accession>
<keyword evidence="4" id="KW-0949">S-adenosyl-L-methionine</keyword>
<evidence type="ECO:0000256" key="4">
    <source>
        <dbReference type="ARBA" id="ARBA00022691"/>
    </source>
</evidence>
<dbReference type="STRING" id="478801.Ksed_25140"/>
<feature type="domain" description="DUF7059" evidence="7">
    <location>
        <begin position="42"/>
        <end position="126"/>
    </location>
</feature>
<dbReference type="PANTHER" id="PTHR45875">
    <property type="entry name" value="METHYLTRANSFERASE N6AMT1"/>
    <property type="match status" value="1"/>
</dbReference>
<dbReference type="Pfam" id="PF25004">
    <property type="entry name" value="DUF7782"/>
    <property type="match status" value="1"/>
</dbReference>
<organism evidence="9 10">
    <name type="scientific">Kytococcus sedentarius (strain ATCC 14392 / DSM 20547 / JCM 11482 / CCUG 33030 / NBRC 15357 / NCTC 11040 / CCM 314 / 541)</name>
    <name type="common">Micrococcus sedentarius</name>
    <dbReference type="NCBI Taxonomy" id="478801"/>
    <lineage>
        <taxon>Bacteria</taxon>
        <taxon>Bacillati</taxon>
        <taxon>Actinomycetota</taxon>
        <taxon>Actinomycetes</taxon>
        <taxon>Micrococcales</taxon>
        <taxon>Kytococcaceae</taxon>
        <taxon>Kytococcus</taxon>
    </lineage>
</organism>
<evidence type="ECO:0000259" key="6">
    <source>
        <dbReference type="Pfam" id="PF05175"/>
    </source>
</evidence>
<dbReference type="InterPro" id="IPR007848">
    <property type="entry name" value="Small_mtfrase_dom"/>
</dbReference>
<dbReference type="GO" id="GO:0032259">
    <property type="term" value="P:methylation"/>
    <property type="evidence" value="ECO:0007669"/>
    <property type="project" value="UniProtKB-KW"/>
</dbReference>
<evidence type="ECO:0000313" key="9">
    <source>
        <dbReference type="EMBL" id="ACV07477.1"/>
    </source>
</evidence>
<dbReference type="GO" id="GO:0003676">
    <property type="term" value="F:nucleic acid binding"/>
    <property type="evidence" value="ECO:0007669"/>
    <property type="project" value="InterPro"/>
</dbReference>
<evidence type="ECO:0000256" key="1">
    <source>
        <dbReference type="ARBA" id="ARBA00006149"/>
    </source>
</evidence>
<proteinExistence type="inferred from homology"/>
<dbReference type="InterPro" id="IPR055487">
    <property type="entry name" value="DUF7059"/>
</dbReference>
<dbReference type="SUPFAM" id="SSF53335">
    <property type="entry name" value="S-adenosyl-L-methionine-dependent methyltransferases"/>
    <property type="match status" value="1"/>
</dbReference>
<dbReference type="EMBL" id="CP001686">
    <property type="protein sequence ID" value="ACV07477.1"/>
    <property type="molecule type" value="Genomic_DNA"/>
</dbReference>
<keyword evidence="10" id="KW-1185">Reference proteome</keyword>
<dbReference type="GO" id="GO:0008170">
    <property type="term" value="F:N-methyltransferase activity"/>
    <property type="evidence" value="ECO:0007669"/>
    <property type="project" value="UniProtKB-ARBA"/>
</dbReference>
<dbReference type="PROSITE" id="PS00092">
    <property type="entry name" value="N6_MTASE"/>
    <property type="match status" value="1"/>
</dbReference>
<dbReference type="GO" id="GO:0008757">
    <property type="term" value="F:S-adenosylmethionine-dependent methyltransferase activity"/>
    <property type="evidence" value="ECO:0007669"/>
    <property type="project" value="TreeGrafter"/>
</dbReference>
<feature type="domain" description="DUF7782" evidence="8">
    <location>
        <begin position="415"/>
        <end position="521"/>
    </location>
</feature>
<keyword evidence="2 9" id="KW-0489">Methyltransferase</keyword>
<evidence type="ECO:0000256" key="5">
    <source>
        <dbReference type="SAM" id="MobiDB-lite"/>
    </source>
</evidence>
<sequence length="522" mass="55928">MSTPAQTPVPHRHPSPPAPRRVTDDGEDLTPLIESLRADLEAADYTIEGIGAAVGELAAAALHRDQPLPADRATCDRTEPVALLTRLFGLGLTLTPDEVALALPRTRAEGLATLGLARIEGDGVRAVVDLRPHATEHDSWWVVSDLPELQAGGGPLPEDHVLGIGGASVTLAAWTPRPEVARALDIGTGCGVQALHLTHHAQRVVATDISERALEFARFTCALNGVELDLRHGSLTEPVAGEEFDLIVSNPPFVITPRTKGVPVYEYRDGGVEADGITSGLIGQVAARLAPGGMAQMLGNWEIGPDEDWRDRVRPWLAGLGVDAWVVLREVQDPAEYAETWARDGGHTPGDGQYEAMYGAWLDDFAARGTASIGFGVITLHRPEVEREPWIALDEARGQVDAAMGPHVLAGVRARTWLAEHSDDELLDIAWQYADDVTQERYYAHPGDPDPQVVLIRQGGGLRRAFQVDTVTAGLVGVCDGDLTARQGLAGIAVLTEADQSDLARQVLPVLRDLVADGLLVR</sequence>
<name>C7NG68_KYTSD</name>
<protein>
    <submittedName>
        <fullName evidence="9">Methyltransferase family protein</fullName>
    </submittedName>
</protein>
<dbReference type="eggNOG" id="COG2890">
    <property type="taxonomic scope" value="Bacteria"/>
</dbReference>
<evidence type="ECO:0000256" key="2">
    <source>
        <dbReference type="ARBA" id="ARBA00022603"/>
    </source>
</evidence>
<dbReference type="Proteomes" id="UP000006666">
    <property type="component" value="Chromosome"/>
</dbReference>
<evidence type="ECO:0000256" key="3">
    <source>
        <dbReference type="ARBA" id="ARBA00022679"/>
    </source>
</evidence>
<dbReference type="PANTHER" id="PTHR45875:SF1">
    <property type="entry name" value="METHYLTRANSFERASE N6AMT1"/>
    <property type="match status" value="1"/>
</dbReference>